<evidence type="ECO:0000256" key="2">
    <source>
        <dbReference type="ARBA" id="ARBA00022475"/>
    </source>
</evidence>
<organism evidence="6 7">
    <name type="scientific">Anaerocolumna cellulosilytica</name>
    <dbReference type="NCBI Taxonomy" id="433286"/>
    <lineage>
        <taxon>Bacteria</taxon>
        <taxon>Bacillati</taxon>
        <taxon>Bacillota</taxon>
        <taxon>Clostridia</taxon>
        <taxon>Lachnospirales</taxon>
        <taxon>Lachnospiraceae</taxon>
        <taxon>Anaerocolumna</taxon>
    </lineage>
</organism>
<evidence type="ECO:0000313" key="7">
    <source>
        <dbReference type="Proteomes" id="UP000515561"/>
    </source>
</evidence>
<dbReference type="GO" id="GO:0005886">
    <property type="term" value="C:plasma membrane"/>
    <property type="evidence" value="ECO:0007669"/>
    <property type="project" value="UniProtKB-SubCell"/>
</dbReference>
<dbReference type="GO" id="GO:0015081">
    <property type="term" value="F:sodium ion transmembrane transporter activity"/>
    <property type="evidence" value="ECO:0007669"/>
    <property type="project" value="InterPro"/>
</dbReference>
<evidence type="ECO:0000313" key="6">
    <source>
        <dbReference type="EMBL" id="BCJ95101.1"/>
    </source>
</evidence>
<keyword evidence="3" id="KW-0812">Transmembrane</keyword>
<keyword evidence="2" id="KW-1003">Cell membrane</keyword>
<evidence type="ECO:0000256" key="4">
    <source>
        <dbReference type="ARBA" id="ARBA00022989"/>
    </source>
</evidence>
<evidence type="ECO:0000256" key="1">
    <source>
        <dbReference type="ARBA" id="ARBA00004236"/>
    </source>
</evidence>
<keyword evidence="7" id="KW-1185">Reference proteome</keyword>
<name>A0A6S6R812_9FIRM</name>
<keyword evidence="5" id="KW-0472">Membrane</keyword>
<dbReference type="EMBL" id="AP023367">
    <property type="protein sequence ID" value="BCJ95101.1"/>
    <property type="molecule type" value="Genomic_DNA"/>
</dbReference>
<dbReference type="Pfam" id="PF04277">
    <property type="entry name" value="OAD_gamma"/>
    <property type="match status" value="1"/>
</dbReference>
<dbReference type="KEGG" id="acel:acsn021_26700"/>
<dbReference type="AlphaFoldDB" id="A0A6S6R812"/>
<comment type="subcellular location">
    <subcellularLocation>
        <location evidence="1">Cell membrane</location>
    </subcellularLocation>
</comment>
<dbReference type="RefSeq" id="WP_184095015.1">
    <property type="nucleotide sequence ID" value="NZ_AP023367.1"/>
</dbReference>
<dbReference type="InterPro" id="IPR005899">
    <property type="entry name" value="Na_pump_deCOase"/>
</dbReference>
<protein>
    <submittedName>
        <fullName evidence="6">Uncharacterized protein</fullName>
    </submittedName>
</protein>
<reference evidence="6 7" key="1">
    <citation type="journal article" date="2016" name="Int. J. Syst. Evol. Microbiol.">
        <title>Descriptions of Anaerotaenia torta gen. nov., sp. nov. and Anaerocolumna cellulosilytica gen. nov., sp. nov. isolated from a methanogenic reactor of cattle waste.</title>
        <authorList>
            <person name="Uek A."/>
            <person name="Ohtaki Y."/>
            <person name="Kaku N."/>
            <person name="Ueki K."/>
        </authorList>
    </citation>
    <scope>NUCLEOTIDE SEQUENCE [LARGE SCALE GENOMIC DNA]</scope>
    <source>
        <strain evidence="6 7">SN021</strain>
    </source>
</reference>
<evidence type="ECO:0000256" key="5">
    <source>
        <dbReference type="ARBA" id="ARBA00023136"/>
    </source>
</evidence>
<sequence>MFYPHLRLTNLLMTAGLKMGLSEKLQMALLNIVLGMGIVFTVLLFMSFLIFIIKFIPRLFRGEAYNKTSDAKETFTETTDVISVKENLTNKTLDVPNEGNLMTDTELVAVITAAIMAYMGDEVLEDGLVVRSIKRANHSRWQRTDS</sequence>
<keyword evidence="4" id="KW-1133">Transmembrane helix</keyword>
<proteinExistence type="predicted"/>
<dbReference type="GO" id="GO:0036376">
    <property type="term" value="P:sodium ion export across plasma membrane"/>
    <property type="evidence" value="ECO:0007669"/>
    <property type="project" value="InterPro"/>
</dbReference>
<accession>A0A6S6R812</accession>
<dbReference type="Proteomes" id="UP000515561">
    <property type="component" value="Chromosome"/>
</dbReference>
<evidence type="ECO:0000256" key="3">
    <source>
        <dbReference type="ARBA" id="ARBA00022692"/>
    </source>
</evidence>
<gene>
    <name evidence="6" type="ORF">acsn021_26700</name>
</gene>